<organism evidence="1">
    <name type="scientific">Arundo donax</name>
    <name type="common">Giant reed</name>
    <name type="synonym">Donax arundinaceus</name>
    <dbReference type="NCBI Taxonomy" id="35708"/>
    <lineage>
        <taxon>Eukaryota</taxon>
        <taxon>Viridiplantae</taxon>
        <taxon>Streptophyta</taxon>
        <taxon>Embryophyta</taxon>
        <taxon>Tracheophyta</taxon>
        <taxon>Spermatophyta</taxon>
        <taxon>Magnoliopsida</taxon>
        <taxon>Liliopsida</taxon>
        <taxon>Poales</taxon>
        <taxon>Poaceae</taxon>
        <taxon>PACMAD clade</taxon>
        <taxon>Arundinoideae</taxon>
        <taxon>Arundineae</taxon>
        <taxon>Arundo</taxon>
    </lineage>
</organism>
<reference evidence="1" key="2">
    <citation type="journal article" date="2015" name="Data Brief">
        <title>Shoot transcriptome of the giant reed, Arundo donax.</title>
        <authorList>
            <person name="Barrero R.A."/>
            <person name="Guerrero F.D."/>
            <person name="Moolhuijzen P."/>
            <person name="Goolsby J.A."/>
            <person name="Tidwell J."/>
            <person name="Bellgard S.E."/>
            <person name="Bellgard M.I."/>
        </authorList>
    </citation>
    <scope>NUCLEOTIDE SEQUENCE</scope>
    <source>
        <tissue evidence="1">Shoot tissue taken approximately 20 cm above the soil surface</tissue>
    </source>
</reference>
<protein>
    <submittedName>
        <fullName evidence="1">Uncharacterized protein</fullName>
    </submittedName>
</protein>
<reference evidence="1" key="1">
    <citation type="submission" date="2014-09" db="EMBL/GenBank/DDBJ databases">
        <authorList>
            <person name="Magalhaes I.L.F."/>
            <person name="Oliveira U."/>
            <person name="Santos F.R."/>
            <person name="Vidigal T.H.D.A."/>
            <person name="Brescovit A.D."/>
            <person name="Santos A.J."/>
        </authorList>
    </citation>
    <scope>NUCLEOTIDE SEQUENCE</scope>
    <source>
        <tissue evidence="1">Shoot tissue taken approximately 20 cm above the soil surface</tissue>
    </source>
</reference>
<proteinExistence type="predicted"/>
<evidence type="ECO:0000313" key="1">
    <source>
        <dbReference type="EMBL" id="JAD36885.1"/>
    </source>
</evidence>
<dbReference type="EMBL" id="GBRH01261010">
    <property type="protein sequence ID" value="JAD36885.1"/>
    <property type="molecule type" value="Transcribed_RNA"/>
</dbReference>
<name>A0A0A8ZJG5_ARUDO</name>
<sequence length="45" mass="4986">MSLFGAVTQLVPDWYQGTLVSLLPHVVKPEMPGSKETPLILMVFD</sequence>
<dbReference type="AlphaFoldDB" id="A0A0A8ZJG5"/>
<accession>A0A0A8ZJG5</accession>